<protein>
    <recommendedName>
        <fullName evidence="6">Amino acid transporter transmembrane domain-containing protein</fullName>
    </recommendedName>
</protein>
<accession>A0AAV2QGI2</accession>
<dbReference type="InterPro" id="IPR013057">
    <property type="entry name" value="AA_transpt_TM"/>
</dbReference>
<feature type="domain" description="Amino acid transporter transmembrane" evidence="6">
    <location>
        <begin position="6"/>
        <end position="118"/>
    </location>
</feature>
<dbReference type="Proteomes" id="UP001497623">
    <property type="component" value="Unassembled WGS sequence"/>
</dbReference>
<reference evidence="7 8" key="1">
    <citation type="submission" date="2024-05" db="EMBL/GenBank/DDBJ databases">
        <authorList>
            <person name="Wallberg A."/>
        </authorList>
    </citation>
    <scope>NUCLEOTIDE SEQUENCE [LARGE SCALE GENOMIC DNA]</scope>
</reference>
<feature type="transmembrane region" description="Helical" evidence="5">
    <location>
        <begin position="40"/>
        <end position="58"/>
    </location>
</feature>
<evidence type="ECO:0000256" key="2">
    <source>
        <dbReference type="ARBA" id="ARBA00022692"/>
    </source>
</evidence>
<comment type="caution">
    <text evidence="7">The sequence shown here is derived from an EMBL/GenBank/DDBJ whole genome shotgun (WGS) entry which is preliminary data.</text>
</comment>
<name>A0AAV2QGI2_MEGNR</name>
<organism evidence="7 8">
    <name type="scientific">Meganyctiphanes norvegica</name>
    <name type="common">Northern krill</name>
    <name type="synonym">Thysanopoda norvegica</name>
    <dbReference type="NCBI Taxonomy" id="48144"/>
    <lineage>
        <taxon>Eukaryota</taxon>
        <taxon>Metazoa</taxon>
        <taxon>Ecdysozoa</taxon>
        <taxon>Arthropoda</taxon>
        <taxon>Crustacea</taxon>
        <taxon>Multicrustacea</taxon>
        <taxon>Malacostraca</taxon>
        <taxon>Eumalacostraca</taxon>
        <taxon>Eucarida</taxon>
        <taxon>Euphausiacea</taxon>
        <taxon>Euphausiidae</taxon>
        <taxon>Meganyctiphanes</taxon>
    </lineage>
</organism>
<dbReference type="GO" id="GO:0016020">
    <property type="term" value="C:membrane"/>
    <property type="evidence" value="ECO:0007669"/>
    <property type="project" value="UniProtKB-SubCell"/>
</dbReference>
<evidence type="ECO:0000256" key="4">
    <source>
        <dbReference type="ARBA" id="ARBA00023136"/>
    </source>
</evidence>
<dbReference type="AlphaFoldDB" id="A0AAV2QGI2"/>
<evidence type="ECO:0000256" key="1">
    <source>
        <dbReference type="ARBA" id="ARBA00004370"/>
    </source>
</evidence>
<evidence type="ECO:0000259" key="6">
    <source>
        <dbReference type="Pfam" id="PF01490"/>
    </source>
</evidence>
<keyword evidence="3 5" id="KW-1133">Transmembrane helix</keyword>
<evidence type="ECO:0000313" key="8">
    <source>
        <dbReference type="Proteomes" id="UP001497623"/>
    </source>
</evidence>
<evidence type="ECO:0000256" key="5">
    <source>
        <dbReference type="SAM" id="Phobius"/>
    </source>
</evidence>
<evidence type="ECO:0000256" key="3">
    <source>
        <dbReference type="ARBA" id="ARBA00022989"/>
    </source>
</evidence>
<keyword evidence="2 5" id="KW-0812">Transmembrane</keyword>
<keyword evidence="8" id="KW-1185">Reference proteome</keyword>
<sequence length="147" mass="15966">VAIALQIVNLSGTYILSFSPIALALEDTLNIPNSFNWKRVVMRSSVVALEVLICLAIPDFGLIINLIGGSATTICTFVLPPLMYMKLCDMKGDWPTVSLPLWERIFLIEIILVGVLGGICATTSAAYAIVQNAFDKSCFTNFNECCA</sequence>
<evidence type="ECO:0000313" key="7">
    <source>
        <dbReference type="EMBL" id="CAL4084212.1"/>
    </source>
</evidence>
<feature type="transmembrane region" description="Helical" evidence="5">
    <location>
        <begin position="64"/>
        <end position="84"/>
    </location>
</feature>
<dbReference type="EMBL" id="CAXKWB010006751">
    <property type="protein sequence ID" value="CAL4084212.1"/>
    <property type="molecule type" value="Genomic_DNA"/>
</dbReference>
<gene>
    <name evidence="7" type="ORF">MNOR_LOCUS12352</name>
</gene>
<feature type="transmembrane region" description="Helical" evidence="5">
    <location>
        <begin position="105"/>
        <end position="130"/>
    </location>
</feature>
<keyword evidence="4 5" id="KW-0472">Membrane</keyword>
<feature type="non-terminal residue" evidence="7">
    <location>
        <position position="1"/>
    </location>
</feature>
<comment type="subcellular location">
    <subcellularLocation>
        <location evidence="1">Membrane</location>
    </subcellularLocation>
</comment>
<dbReference type="Pfam" id="PF01490">
    <property type="entry name" value="Aa_trans"/>
    <property type="match status" value="1"/>
</dbReference>
<proteinExistence type="predicted"/>